<keyword evidence="4 6" id="KW-0808">Transferase</keyword>
<dbReference type="InterPro" id="IPR004839">
    <property type="entry name" value="Aminotransferase_I/II_large"/>
</dbReference>
<dbReference type="Gene3D" id="3.40.640.10">
    <property type="entry name" value="Type I PLP-dependent aspartate aminotransferase-like (Major domain)"/>
    <property type="match status" value="1"/>
</dbReference>
<comment type="cofactor">
    <cofactor evidence="1 6">
        <name>pyridoxal 5'-phosphate</name>
        <dbReference type="ChEBI" id="CHEBI:597326"/>
    </cofactor>
</comment>
<dbReference type="GO" id="GO:0006520">
    <property type="term" value="P:amino acid metabolic process"/>
    <property type="evidence" value="ECO:0007669"/>
    <property type="project" value="InterPro"/>
</dbReference>
<dbReference type="OrthoDB" id="9813612at2"/>
<evidence type="ECO:0000256" key="6">
    <source>
        <dbReference type="RuleBase" id="RU000481"/>
    </source>
</evidence>
<organism evidence="8 9">
    <name type="scientific">Cohnella faecalis</name>
    <dbReference type="NCBI Taxonomy" id="2315694"/>
    <lineage>
        <taxon>Bacteria</taxon>
        <taxon>Bacillati</taxon>
        <taxon>Bacillota</taxon>
        <taxon>Bacilli</taxon>
        <taxon>Bacillales</taxon>
        <taxon>Paenibacillaceae</taxon>
        <taxon>Cohnella</taxon>
    </lineage>
</organism>
<evidence type="ECO:0000256" key="5">
    <source>
        <dbReference type="ARBA" id="ARBA00022898"/>
    </source>
</evidence>
<reference evidence="8 9" key="1">
    <citation type="submission" date="2018-09" db="EMBL/GenBank/DDBJ databases">
        <title>Cohnella cavernae sp. nov., isolated from a karst cave.</title>
        <authorList>
            <person name="Zhu H."/>
        </authorList>
    </citation>
    <scope>NUCLEOTIDE SEQUENCE [LARGE SCALE GENOMIC DNA]</scope>
    <source>
        <strain evidence="8 9">K2E09-144</strain>
    </source>
</reference>
<dbReference type="EC" id="2.6.1.-" evidence="6"/>
<dbReference type="EMBL" id="QXJM01000036">
    <property type="protein sequence ID" value="RIE03537.1"/>
    <property type="molecule type" value="Genomic_DNA"/>
</dbReference>
<gene>
    <name evidence="8" type="ORF">D3H35_10835</name>
</gene>
<comment type="caution">
    <text evidence="8">The sequence shown here is derived from an EMBL/GenBank/DDBJ whole genome shotgun (WGS) entry which is preliminary data.</text>
</comment>
<dbReference type="CDD" id="cd00609">
    <property type="entry name" value="AAT_like"/>
    <property type="match status" value="1"/>
</dbReference>
<sequence length="409" mass="44938">MNPMSMNEHLSETARTLPPSGIRRFFDLAGASKDLISLGVGEPDFVTPEHVRQACIQALENGRTAYTPNSGLPELRQAIADYLKEGFRLEYEPSCEMMITVGSSEAIDLALRALIAPGDEIIVPVPTYIAYAPIAALHGGRVVELETSARDGFKLTAASLREKITSRTKAIILNFPNNPTGAIMTREDWIPVAQLIREHNLIVIADEIYAELTYEGRHVSIASLPGMQERTLLVSGFSKAFAMTGWRVGYVCGHRDLIGAMLKIHQYTVMCAPVIGQIAAVESLKQAGLEEMKYMIRSYDQRRRMFVEGLRRIGLPCREPQGAFYAFPSIAHTGLTSDQFAERLMNEAGVATVPGNVFGPGGEGFIRCTYASSVAKLTEALERMERFLARIAEERESEVPSPDVVLANG</sequence>
<keyword evidence="3 6" id="KW-0032">Aminotransferase</keyword>
<comment type="similarity">
    <text evidence="2 6">Belongs to the class-I pyridoxal-phosphate-dependent aminotransferase family.</text>
</comment>
<accession>A0A398CUK2</accession>
<dbReference type="PROSITE" id="PS00105">
    <property type="entry name" value="AA_TRANSFER_CLASS_1"/>
    <property type="match status" value="1"/>
</dbReference>
<dbReference type="PANTHER" id="PTHR46383">
    <property type="entry name" value="ASPARTATE AMINOTRANSFERASE"/>
    <property type="match status" value="1"/>
</dbReference>
<evidence type="ECO:0000313" key="9">
    <source>
        <dbReference type="Proteomes" id="UP000266340"/>
    </source>
</evidence>
<dbReference type="GO" id="GO:0030170">
    <property type="term" value="F:pyridoxal phosphate binding"/>
    <property type="evidence" value="ECO:0007669"/>
    <property type="project" value="InterPro"/>
</dbReference>
<dbReference type="SUPFAM" id="SSF53383">
    <property type="entry name" value="PLP-dependent transferases"/>
    <property type="match status" value="1"/>
</dbReference>
<dbReference type="Pfam" id="PF00155">
    <property type="entry name" value="Aminotran_1_2"/>
    <property type="match status" value="1"/>
</dbReference>
<evidence type="ECO:0000313" key="8">
    <source>
        <dbReference type="EMBL" id="RIE03537.1"/>
    </source>
</evidence>
<evidence type="ECO:0000256" key="3">
    <source>
        <dbReference type="ARBA" id="ARBA00022576"/>
    </source>
</evidence>
<dbReference type="Gene3D" id="3.90.1150.10">
    <property type="entry name" value="Aspartate Aminotransferase, domain 1"/>
    <property type="match status" value="1"/>
</dbReference>
<dbReference type="GO" id="GO:0008483">
    <property type="term" value="F:transaminase activity"/>
    <property type="evidence" value="ECO:0007669"/>
    <property type="project" value="UniProtKB-KW"/>
</dbReference>
<dbReference type="NCBIfam" id="NF041364">
    <property type="entry name" value="GntC_guanitoxin"/>
    <property type="match status" value="1"/>
</dbReference>
<dbReference type="PANTHER" id="PTHR46383:SF3">
    <property type="entry name" value="ASPARTATE AMINOTRANSFERASE-RELATED"/>
    <property type="match status" value="1"/>
</dbReference>
<proteinExistence type="inferred from homology"/>
<dbReference type="AlphaFoldDB" id="A0A398CUK2"/>
<keyword evidence="5" id="KW-0663">Pyridoxal phosphate</keyword>
<dbReference type="InterPro" id="IPR004838">
    <property type="entry name" value="NHTrfase_class1_PyrdxlP-BS"/>
</dbReference>
<dbReference type="FunFam" id="3.40.640.10:FF:000033">
    <property type="entry name" value="Aspartate aminotransferase"/>
    <property type="match status" value="1"/>
</dbReference>
<keyword evidence="9" id="KW-1185">Reference proteome</keyword>
<name>A0A398CUK2_9BACL</name>
<dbReference type="RefSeq" id="WP_119149237.1">
    <property type="nucleotide sequence ID" value="NZ_JBHSOV010000021.1"/>
</dbReference>
<protein>
    <recommendedName>
        <fullName evidence="6">Aminotransferase</fullName>
        <ecNumber evidence="6">2.6.1.-</ecNumber>
    </recommendedName>
</protein>
<dbReference type="InterPro" id="IPR050596">
    <property type="entry name" value="AspAT/PAT-like"/>
</dbReference>
<feature type="domain" description="Aminotransferase class I/classII large" evidence="7">
    <location>
        <begin position="33"/>
        <end position="383"/>
    </location>
</feature>
<evidence type="ECO:0000259" key="7">
    <source>
        <dbReference type="Pfam" id="PF00155"/>
    </source>
</evidence>
<dbReference type="Proteomes" id="UP000266340">
    <property type="component" value="Unassembled WGS sequence"/>
</dbReference>
<dbReference type="InterPro" id="IPR015422">
    <property type="entry name" value="PyrdxlP-dep_Trfase_small"/>
</dbReference>
<dbReference type="InterPro" id="IPR015421">
    <property type="entry name" value="PyrdxlP-dep_Trfase_major"/>
</dbReference>
<evidence type="ECO:0000256" key="4">
    <source>
        <dbReference type="ARBA" id="ARBA00022679"/>
    </source>
</evidence>
<evidence type="ECO:0000256" key="2">
    <source>
        <dbReference type="ARBA" id="ARBA00007441"/>
    </source>
</evidence>
<evidence type="ECO:0000256" key="1">
    <source>
        <dbReference type="ARBA" id="ARBA00001933"/>
    </source>
</evidence>
<dbReference type="InterPro" id="IPR015424">
    <property type="entry name" value="PyrdxlP-dep_Trfase"/>
</dbReference>